<dbReference type="GO" id="GO:0005654">
    <property type="term" value="C:nucleoplasm"/>
    <property type="evidence" value="ECO:0007669"/>
    <property type="project" value="TreeGrafter"/>
</dbReference>
<accession>A0A8B8EIJ8</accession>
<feature type="domain" description="Rnh202 triple barrel" evidence="10">
    <location>
        <begin position="53"/>
        <end position="109"/>
    </location>
</feature>
<dbReference type="InterPro" id="IPR040456">
    <property type="entry name" value="RNase_H2_suB"/>
</dbReference>
<feature type="compositionally biased region" description="Basic and acidic residues" evidence="8">
    <location>
        <begin position="249"/>
        <end position="266"/>
    </location>
</feature>
<name>A0A8B8EIJ8_CRAVI</name>
<dbReference type="GeneID" id="111134592"/>
<evidence type="ECO:0000256" key="7">
    <source>
        <dbReference type="ARBA" id="ARBA00033464"/>
    </source>
</evidence>
<sequence length="316" mass="35655">MPQRRSSRQISKETENGEDHAPRQSSKREAQQWICFMNNTALDVDPNVDCKTIFCKLRHPKTDNAAMFLFANGDKNVFEVSAFSESCRSWLIDDFVQQDGRLHITIPIDSVFLILPYLRKAKEGGMFMTLDQIVCDPDYPECSRLVGTSGTSELSQIADIKGSDDLQVYRFNEEKMLSWLQSKTERLADTLTDRGTCVSGSQSSTYVRTKRAITASPDDYRRYAYGMVCDYIPPDVALQLREHMKIPEVVEKKENEPPSKKAKLDDLTPTEDYSQGKSENKATKAGKLTVGQKKLSKVDKSGMKSLASFFSPKAKS</sequence>
<proteinExistence type="inferred from homology"/>
<evidence type="ECO:0000313" key="12">
    <source>
        <dbReference type="RefSeq" id="XP_022339461.1"/>
    </source>
</evidence>
<dbReference type="KEGG" id="cvn:111134592"/>
<feature type="compositionally biased region" description="Basic and acidic residues" evidence="8">
    <location>
        <begin position="10"/>
        <end position="26"/>
    </location>
</feature>
<dbReference type="PANTHER" id="PTHR13383:SF11">
    <property type="entry name" value="RIBONUCLEASE H2 SUBUNIT B"/>
    <property type="match status" value="1"/>
</dbReference>
<dbReference type="Gene3D" id="1.10.20.120">
    <property type="match status" value="1"/>
</dbReference>
<dbReference type="GO" id="GO:0006401">
    <property type="term" value="P:RNA catabolic process"/>
    <property type="evidence" value="ECO:0007669"/>
    <property type="project" value="TreeGrafter"/>
</dbReference>
<evidence type="ECO:0000256" key="1">
    <source>
        <dbReference type="ARBA" id="ARBA00004123"/>
    </source>
</evidence>
<keyword evidence="5" id="KW-0539">Nucleus</keyword>
<dbReference type="InterPro" id="IPR019024">
    <property type="entry name" value="RNase_H2_suB_wHTH"/>
</dbReference>
<dbReference type="Pfam" id="PF17745">
    <property type="entry name" value="Ydr279_N"/>
    <property type="match status" value="1"/>
</dbReference>
<comment type="subcellular location">
    <subcellularLocation>
        <location evidence="1">Nucleus</location>
    </subcellularLocation>
</comment>
<feature type="domain" description="Ribonuclease H2 subunit B wHTH" evidence="9">
    <location>
        <begin position="112"/>
        <end position="240"/>
    </location>
</feature>
<evidence type="ECO:0000256" key="5">
    <source>
        <dbReference type="ARBA" id="ARBA00023242"/>
    </source>
</evidence>
<evidence type="ECO:0000256" key="4">
    <source>
        <dbReference type="ARBA" id="ARBA00019062"/>
    </source>
</evidence>
<feature type="region of interest" description="Disordered" evidence="8">
    <location>
        <begin position="249"/>
        <end position="300"/>
    </location>
</feature>
<dbReference type="Pfam" id="PF09468">
    <property type="entry name" value="RNase_H2-Ydr279"/>
    <property type="match status" value="1"/>
</dbReference>
<keyword evidence="11" id="KW-1185">Reference proteome</keyword>
<feature type="region of interest" description="Disordered" evidence="8">
    <location>
        <begin position="1"/>
        <end position="26"/>
    </location>
</feature>
<protein>
    <recommendedName>
        <fullName evidence="4">Ribonuclease H2 subunit B</fullName>
    </recommendedName>
    <alternativeName>
        <fullName evidence="7">Ribonuclease HI subunit B</fullName>
    </alternativeName>
</protein>
<dbReference type="FunFam" id="1.10.20.120:FF:000002">
    <property type="entry name" value="Ribonuclease H2 subunit B"/>
    <property type="match status" value="1"/>
</dbReference>
<evidence type="ECO:0000256" key="8">
    <source>
        <dbReference type="SAM" id="MobiDB-lite"/>
    </source>
</evidence>
<evidence type="ECO:0000256" key="2">
    <source>
        <dbReference type="ARBA" id="ARBA00009823"/>
    </source>
</evidence>
<comment type="similarity">
    <text evidence="2">Belongs to the RNase H2 subunit B family.</text>
</comment>
<reference evidence="12" key="1">
    <citation type="submission" date="2025-08" db="UniProtKB">
        <authorList>
            <consortium name="RefSeq"/>
        </authorList>
    </citation>
    <scope>IDENTIFICATION</scope>
    <source>
        <tissue evidence="12">Whole sample</tissue>
    </source>
</reference>
<evidence type="ECO:0000256" key="3">
    <source>
        <dbReference type="ARBA" id="ARBA00011277"/>
    </source>
</evidence>
<dbReference type="Gene3D" id="2.20.25.530">
    <property type="match status" value="1"/>
</dbReference>
<organism evidence="11 12">
    <name type="scientific">Crassostrea virginica</name>
    <name type="common">Eastern oyster</name>
    <dbReference type="NCBI Taxonomy" id="6565"/>
    <lineage>
        <taxon>Eukaryota</taxon>
        <taxon>Metazoa</taxon>
        <taxon>Spiralia</taxon>
        <taxon>Lophotrochozoa</taxon>
        <taxon>Mollusca</taxon>
        <taxon>Bivalvia</taxon>
        <taxon>Autobranchia</taxon>
        <taxon>Pteriomorphia</taxon>
        <taxon>Ostreida</taxon>
        <taxon>Ostreoidea</taxon>
        <taxon>Ostreidae</taxon>
        <taxon>Crassostrea</taxon>
    </lineage>
</organism>
<dbReference type="PANTHER" id="PTHR13383">
    <property type="entry name" value="RIBONUCLEASE H2 SUBUNIT B"/>
    <property type="match status" value="1"/>
</dbReference>
<evidence type="ECO:0000256" key="6">
    <source>
        <dbReference type="ARBA" id="ARBA00024778"/>
    </source>
</evidence>
<evidence type="ECO:0000313" key="11">
    <source>
        <dbReference type="Proteomes" id="UP000694844"/>
    </source>
</evidence>
<dbReference type="AlphaFoldDB" id="A0A8B8EIJ8"/>
<dbReference type="InterPro" id="IPR041195">
    <property type="entry name" value="Rnh202_N"/>
</dbReference>
<gene>
    <name evidence="12" type="primary">LOC111134592</name>
</gene>
<dbReference type="OrthoDB" id="29098at2759"/>
<dbReference type="CDD" id="cd09270">
    <property type="entry name" value="RNase_H2-B"/>
    <property type="match status" value="1"/>
</dbReference>
<comment type="subunit">
    <text evidence="3">The RNase H2 complex is a heterotrimer composed of the catalytic subunit RNASEH2A and the non-catalytic subunits RNASEH2B and RNASEH2C.</text>
</comment>
<comment type="function">
    <text evidence="6">Non catalytic subunit of RNase H2, an endonuclease that specifically degrades the RNA of RNA:DNA hybrids. Participates in DNA replication, possibly by mediating the removal of lagging-strand Okazaki fragment RNA primers during DNA replication. Mediates the excision of single ribonucleotides from DNA:RNA duplexes.</text>
</comment>
<evidence type="ECO:0000259" key="9">
    <source>
        <dbReference type="Pfam" id="PF09468"/>
    </source>
</evidence>
<dbReference type="Proteomes" id="UP000694844">
    <property type="component" value="Chromosome 5"/>
</dbReference>
<dbReference type="GO" id="GO:0032299">
    <property type="term" value="C:ribonuclease H2 complex"/>
    <property type="evidence" value="ECO:0007669"/>
    <property type="project" value="InterPro"/>
</dbReference>
<dbReference type="RefSeq" id="XP_022339461.1">
    <property type="nucleotide sequence ID" value="XM_022483753.1"/>
</dbReference>
<evidence type="ECO:0000259" key="10">
    <source>
        <dbReference type="Pfam" id="PF17745"/>
    </source>
</evidence>